<feature type="modified residue" description="4-aspartylphosphate" evidence="2">
    <location>
        <position position="39"/>
    </location>
</feature>
<evidence type="ECO:0000313" key="5">
    <source>
        <dbReference type="Proteomes" id="UP000001982"/>
    </source>
</evidence>
<evidence type="ECO:0000256" key="1">
    <source>
        <dbReference type="ARBA" id="ARBA00022553"/>
    </source>
</evidence>
<accession>Q12MP6</accession>
<keyword evidence="5" id="KW-1185">Reference proteome</keyword>
<dbReference type="KEGG" id="sdn:Sden_1997"/>
<dbReference type="Pfam" id="PF00072">
    <property type="entry name" value="Response_reg"/>
    <property type="match status" value="1"/>
</dbReference>
<evidence type="ECO:0000313" key="4">
    <source>
        <dbReference type="EMBL" id="ABE55280.1"/>
    </source>
</evidence>
<dbReference type="HOGENOM" id="CLU_000445_69_17_6"/>
<dbReference type="AlphaFoldDB" id="Q12MP6"/>
<dbReference type="PROSITE" id="PS50110">
    <property type="entry name" value="RESPONSE_REGULATORY"/>
    <property type="match status" value="1"/>
</dbReference>
<dbReference type="InterPro" id="IPR001789">
    <property type="entry name" value="Sig_transdc_resp-reg_receiver"/>
</dbReference>
<dbReference type="eggNOG" id="COG0745">
    <property type="taxonomic scope" value="Bacteria"/>
</dbReference>
<dbReference type="EMBL" id="CP000302">
    <property type="protein sequence ID" value="ABE55280.1"/>
    <property type="molecule type" value="Genomic_DNA"/>
</dbReference>
<gene>
    <name evidence="4" type="ordered locus">Sden_1997</name>
</gene>
<name>Q12MP6_SHEDO</name>
<dbReference type="SUPFAM" id="SSF52172">
    <property type="entry name" value="CheY-like"/>
    <property type="match status" value="1"/>
</dbReference>
<dbReference type="STRING" id="318161.Sden_1997"/>
<dbReference type="InterPro" id="IPR050595">
    <property type="entry name" value="Bact_response_regulator"/>
</dbReference>
<evidence type="ECO:0000256" key="2">
    <source>
        <dbReference type="PROSITE-ProRule" id="PRU00169"/>
    </source>
</evidence>
<feature type="domain" description="Response regulatory" evidence="3">
    <location>
        <begin position="1"/>
        <end position="104"/>
    </location>
</feature>
<organism evidence="4 5">
    <name type="scientific">Shewanella denitrificans (strain OS217 / ATCC BAA-1090 / DSM 15013)</name>
    <dbReference type="NCBI Taxonomy" id="318161"/>
    <lineage>
        <taxon>Bacteria</taxon>
        <taxon>Pseudomonadati</taxon>
        <taxon>Pseudomonadota</taxon>
        <taxon>Gammaproteobacteria</taxon>
        <taxon>Alteromonadales</taxon>
        <taxon>Shewanellaceae</taxon>
        <taxon>Shewanella</taxon>
    </lineage>
</organism>
<proteinExistence type="predicted"/>
<dbReference type="PANTHER" id="PTHR44591:SF23">
    <property type="entry name" value="CHEY SUBFAMILY"/>
    <property type="match status" value="1"/>
</dbReference>
<dbReference type="SMART" id="SM00448">
    <property type="entry name" value="REC"/>
    <property type="match status" value="1"/>
</dbReference>
<dbReference type="Proteomes" id="UP000001982">
    <property type="component" value="Chromosome"/>
</dbReference>
<keyword evidence="1 2" id="KW-0597">Phosphoprotein</keyword>
<dbReference type="PANTHER" id="PTHR44591">
    <property type="entry name" value="STRESS RESPONSE REGULATOR PROTEIN 1"/>
    <property type="match status" value="1"/>
</dbReference>
<dbReference type="InterPro" id="IPR011006">
    <property type="entry name" value="CheY-like_superfamily"/>
</dbReference>
<reference evidence="4 5" key="1">
    <citation type="submission" date="2006-03" db="EMBL/GenBank/DDBJ databases">
        <title>Complete sequence of Shewanella denitrificans OS217.</title>
        <authorList>
            <consortium name="US DOE Joint Genome Institute"/>
            <person name="Copeland A."/>
            <person name="Lucas S."/>
            <person name="Lapidus A."/>
            <person name="Barry K."/>
            <person name="Detter J.C."/>
            <person name="Glavina del Rio T."/>
            <person name="Hammon N."/>
            <person name="Israni S."/>
            <person name="Dalin E."/>
            <person name="Tice H."/>
            <person name="Pitluck S."/>
            <person name="Brettin T."/>
            <person name="Bruce D."/>
            <person name="Han C."/>
            <person name="Tapia R."/>
            <person name="Gilna P."/>
            <person name="Kiss H."/>
            <person name="Schmutz J."/>
            <person name="Larimer F."/>
            <person name="Land M."/>
            <person name="Hauser L."/>
            <person name="Kyrpides N."/>
            <person name="Lykidis A."/>
            <person name="Richardson P."/>
        </authorList>
    </citation>
    <scope>NUCLEOTIDE SEQUENCE [LARGE SCALE GENOMIC DNA]</scope>
    <source>
        <strain evidence="5">OS217 / ATCC BAA-1090 / DSM 15013</strain>
    </source>
</reference>
<protein>
    <submittedName>
        <fullName evidence="4">Response regulator receiver</fullName>
    </submittedName>
</protein>
<sequence>MELISFILRANNIDVIPAFDGLTGLASAKQCEYDFILLDIQLPDISGFEVIKRMRAQGVNKPVIAVTSYAMCGDRQLLLASGCDGYIEKPINPELIISQIMQVVKI</sequence>
<dbReference type="GO" id="GO:0000160">
    <property type="term" value="P:phosphorelay signal transduction system"/>
    <property type="evidence" value="ECO:0007669"/>
    <property type="project" value="InterPro"/>
</dbReference>
<evidence type="ECO:0000259" key="3">
    <source>
        <dbReference type="PROSITE" id="PS50110"/>
    </source>
</evidence>
<dbReference type="Gene3D" id="3.40.50.2300">
    <property type="match status" value="1"/>
</dbReference>